<dbReference type="Proteomes" id="UP000663879">
    <property type="component" value="Unassembled WGS sequence"/>
</dbReference>
<dbReference type="InterPro" id="IPR016024">
    <property type="entry name" value="ARM-type_fold"/>
</dbReference>
<feature type="domain" description="DNA-PKcs N-terminal" evidence="1">
    <location>
        <begin position="48"/>
        <end position="369"/>
    </location>
</feature>
<protein>
    <recommendedName>
        <fullName evidence="1">DNA-PKcs N-terminal domain-containing protein</fullName>
    </recommendedName>
</protein>
<dbReference type="OrthoDB" id="431717at2759"/>
<dbReference type="SUPFAM" id="SSF48371">
    <property type="entry name" value="ARM repeat"/>
    <property type="match status" value="1"/>
</dbReference>
<dbReference type="InterPro" id="IPR046804">
    <property type="entry name" value="DNA-PKcs_N"/>
</dbReference>
<evidence type="ECO:0000313" key="2">
    <source>
        <dbReference type="EMBL" id="CAF0899355.1"/>
    </source>
</evidence>
<evidence type="ECO:0000259" key="1">
    <source>
        <dbReference type="Pfam" id="PF20500"/>
    </source>
</evidence>
<dbReference type="InterPro" id="IPR011989">
    <property type="entry name" value="ARM-like"/>
</dbReference>
<keyword evidence="3" id="KW-1185">Reference proteome</keyword>
<sequence>MLNDLENYISSLHDCLIGNNQSGELAKSIVLDIVYLCGENINPQTITFCLSLFFKREKNLLTFLRKSISKDEFRGCKVDLLQFLEKFIVSAKKQIIPYAVEIKETCINIFNSDKYSDVRCSTFPIISKIIELTSGNFECSDKLNIPKLADDYFLSLVNQSKLSSSLKANILVVLGVICRYHPEVMSSKSNKCLDLFLNILKMEMTTKNHKPDFNVIAGAIESLNNYLYNFSPSEKSDYSKVMFDYIKRALVNSEELNRYAVPKAALDLLTKHSGHFDELIYIEYQDLFDRISQWAEHKNYDMKKLAYLTLDSYYKHLAEMLRVKFQTESKKCRTIFKYFILKFHKNLTDTNKELKEKIISIKGYGAFAGVSF</sequence>
<organism evidence="2 3">
    <name type="scientific">Brachionus calyciflorus</name>
    <dbReference type="NCBI Taxonomy" id="104777"/>
    <lineage>
        <taxon>Eukaryota</taxon>
        <taxon>Metazoa</taxon>
        <taxon>Spiralia</taxon>
        <taxon>Gnathifera</taxon>
        <taxon>Rotifera</taxon>
        <taxon>Eurotatoria</taxon>
        <taxon>Monogononta</taxon>
        <taxon>Pseudotrocha</taxon>
        <taxon>Ploima</taxon>
        <taxon>Brachionidae</taxon>
        <taxon>Brachionus</taxon>
    </lineage>
</organism>
<reference evidence="2" key="1">
    <citation type="submission" date="2021-02" db="EMBL/GenBank/DDBJ databases">
        <authorList>
            <person name="Nowell W R."/>
        </authorList>
    </citation>
    <scope>NUCLEOTIDE SEQUENCE</scope>
    <source>
        <strain evidence="2">Ploen Becks lab</strain>
    </source>
</reference>
<accession>A0A813ZHQ3</accession>
<comment type="caution">
    <text evidence="2">The sequence shown here is derived from an EMBL/GenBank/DDBJ whole genome shotgun (WGS) entry which is preliminary data.</text>
</comment>
<dbReference type="Pfam" id="PF20500">
    <property type="entry name" value="DNA-PKcs_N"/>
    <property type="match status" value="1"/>
</dbReference>
<evidence type="ECO:0000313" key="3">
    <source>
        <dbReference type="Proteomes" id="UP000663879"/>
    </source>
</evidence>
<dbReference type="EMBL" id="CAJNOC010001900">
    <property type="protein sequence ID" value="CAF0899355.1"/>
    <property type="molecule type" value="Genomic_DNA"/>
</dbReference>
<proteinExistence type="predicted"/>
<gene>
    <name evidence="2" type="ORF">OXX778_LOCUS11319</name>
</gene>
<dbReference type="Gene3D" id="1.25.10.10">
    <property type="entry name" value="Leucine-rich Repeat Variant"/>
    <property type="match status" value="1"/>
</dbReference>
<name>A0A813ZHQ3_9BILA</name>
<dbReference type="AlphaFoldDB" id="A0A813ZHQ3"/>